<reference evidence="1 2" key="1">
    <citation type="submission" date="2021-06" db="EMBL/GenBank/DDBJ databases">
        <title>Caerostris extrusa draft genome.</title>
        <authorList>
            <person name="Kono N."/>
            <person name="Arakawa K."/>
        </authorList>
    </citation>
    <scope>NUCLEOTIDE SEQUENCE [LARGE SCALE GENOMIC DNA]</scope>
</reference>
<sequence>MRRILQMIKNGDDITDDKRCPPIGDERFADDKGCTGDKVWKRDIIGDKKDFQMIKDGEDIADYKEWGTLQIINRCSPIGDERFAYDKMIKNMEDIADDKKYGKDIVDDKRCPDDKGWGGYCR</sequence>
<dbReference type="AlphaFoldDB" id="A0AAV4RT35"/>
<evidence type="ECO:0000313" key="1">
    <source>
        <dbReference type="EMBL" id="GIY24299.1"/>
    </source>
</evidence>
<proteinExistence type="predicted"/>
<protein>
    <submittedName>
        <fullName evidence="1">Uncharacterized protein</fullName>
    </submittedName>
</protein>
<dbReference type="Proteomes" id="UP001054945">
    <property type="component" value="Unassembled WGS sequence"/>
</dbReference>
<name>A0AAV4RT35_CAEEX</name>
<dbReference type="EMBL" id="BPLR01008377">
    <property type="protein sequence ID" value="GIY24299.1"/>
    <property type="molecule type" value="Genomic_DNA"/>
</dbReference>
<organism evidence="1 2">
    <name type="scientific">Caerostris extrusa</name>
    <name type="common">Bark spider</name>
    <name type="synonym">Caerostris bankana</name>
    <dbReference type="NCBI Taxonomy" id="172846"/>
    <lineage>
        <taxon>Eukaryota</taxon>
        <taxon>Metazoa</taxon>
        <taxon>Ecdysozoa</taxon>
        <taxon>Arthropoda</taxon>
        <taxon>Chelicerata</taxon>
        <taxon>Arachnida</taxon>
        <taxon>Araneae</taxon>
        <taxon>Araneomorphae</taxon>
        <taxon>Entelegynae</taxon>
        <taxon>Araneoidea</taxon>
        <taxon>Araneidae</taxon>
        <taxon>Caerostris</taxon>
    </lineage>
</organism>
<evidence type="ECO:0000313" key="2">
    <source>
        <dbReference type="Proteomes" id="UP001054945"/>
    </source>
</evidence>
<gene>
    <name evidence="1" type="ORF">CEXT_571171</name>
</gene>
<comment type="caution">
    <text evidence="1">The sequence shown here is derived from an EMBL/GenBank/DDBJ whole genome shotgun (WGS) entry which is preliminary data.</text>
</comment>
<keyword evidence="2" id="KW-1185">Reference proteome</keyword>
<accession>A0AAV4RT35</accession>